<feature type="domain" description="Orn/DAP/Arg decarboxylase 2 C-terminal" evidence="11">
    <location>
        <begin position="209"/>
        <end position="332"/>
    </location>
</feature>
<comment type="catalytic activity">
    <reaction evidence="10">
        <text>carboxynorspermidine + H(+) = norspermidine + CO2</text>
        <dbReference type="Rhea" id="RHEA:34099"/>
        <dbReference type="ChEBI" id="CHEBI:15378"/>
        <dbReference type="ChEBI" id="CHEBI:16526"/>
        <dbReference type="ChEBI" id="CHEBI:57920"/>
        <dbReference type="ChEBI" id="CHEBI:65070"/>
        <dbReference type="EC" id="4.1.1.96"/>
    </reaction>
</comment>
<dbReference type="Gene3D" id="3.20.20.10">
    <property type="entry name" value="Alanine racemase"/>
    <property type="match status" value="1"/>
</dbReference>
<dbReference type="EC" id="4.1.1.96" evidence="2"/>
<keyword evidence="5" id="KW-0663">Pyridoxal phosphate</keyword>
<evidence type="ECO:0000256" key="5">
    <source>
        <dbReference type="ARBA" id="ARBA00022898"/>
    </source>
</evidence>
<dbReference type="Pfam" id="PF00278">
    <property type="entry name" value="Orn_DAP_Arg_deC"/>
    <property type="match status" value="1"/>
</dbReference>
<gene>
    <name evidence="12" type="primary">nspC</name>
    <name evidence="12" type="ORF">LEM8419_02600</name>
</gene>
<sequence length="376" mass="41779">MPPLPSPAFVIEADKLRKNLELIADVASASGVEIILALKAFAFWPAFPLIADYLPSATASSLNEARLIHKHFGRKPHVYAPAYPPADFAEMASLAHFLTFNTLTELERYRPQWEGTDLSVGVRVNPEYSPVTTDLYNPSNPHGRLGETLPNLPTKPPKGLKGLHIHTLCESDAAATATLIERTRAQFGHYLEQIEWLNLGGGHLMTRADYDVQGLIATLKSLKSRYPHLRITLEPGSAHVWQTGYLQCTVLDIVNNYGTQTLMLDVSFTCHMPDTLEMPYRPVLQGASAEPAEGYHYPYRLGGMSCLAGDYLDTYHFRQPARVGDTLVFEDMAHYTTVKSTMFNGVPHPAIVLVDADGEVLAERTFTYDDYEARMG</sequence>
<dbReference type="EMBL" id="CAKLPZ010000003">
    <property type="protein sequence ID" value="CAH1001694.1"/>
    <property type="molecule type" value="Genomic_DNA"/>
</dbReference>
<dbReference type="InterPro" id="IPR005730">
    <property type="entry name" value="Nsp_de-COase"/>
</dbReference>
<dbReference type="CDD" id="cd06829">
    <property type="entry name" value="PLPDE_III_CANSDC"/>
    <property type="match status" value="1"/>
</dbReference>
<evidence type="ECO:0000259" key="11">
    <source>
        <dbReference type="Pfam" id="PF00278"/>
    </source>
</evidence>
<dbReference type="InterPro" id="IPR029066">
    <property type="entry name" value="PLP-binding_barrel"/>
</dbReference>
<evidence type="ECO:0000256" key="7">
    <source>
        <dbReference type="ARBA" id="ARBA00023239"/>
    </source>
</evidence>
<dbReference type="RefSeq" id="WP_238751543.1">
    <property type="nucleotide sequence ID" value="NZ_CAKLPZ010000003.1"/>
</dbReference>
<dbReference type="Proteomes" id="UP000837803">
    <property type="component" value="Unassembled WGS sequence"/>
</dbReference>
<dbReference type="PANTHER" id="PTHR43727">
    <property type="entry name" value="DIAMINOPIMELATE DECARBOXYLASE"/>
    <property type="match status" value="1"/>
</dbReference>
<keyword evidence="13" id="KW-1185">Reference proteome</keyword>
<dbReference type="NCBIfam" id="TIGR01047">
    <property type="entry name" value="nspC"/>
    <property type="match status" value="1"/>
</dbReference>
<dbReference type="PIRSF" id="PIRSF038941">
    <property type="entry name" value="NspC"/>
    <property type="match status" value="1"/>
</dbReference>
<proteinExistence type="inferred from homology"/>
<evidence type="ECO:0000256" key="2">
    <source>
        <dbReference type="ARBA" id="ARBA00012259"/>
    </source>
</evidence>
<evidence type="ECO:0000256" key="6">
    <source>
        <dbReference type="ARBA" id="ARBA00023066"/>
    </source>
</evidence>
<comment type="catalytic activity">
    <reaction evidence="9">
        <text>carboxyspermidine + H(+) = spermidine + CO2</text>
        <dbReference type="Rhea" id="RHEA:34095"/>
        <dbReference type="ChEBI" id="CHEBI:15378"/>
        <dbReference type="ChEBI" id="CHEBI:16526"/>
        <dbReference type="ChEBI" id="CHEBI:57834"/>
        <dbReference type="ChEBI" id="CHEBI:65072"/>
        <dbReference type="EC" id="4.1.1.96"/>
    </reaction>
</comment>
<keyword evidence="4" id="KW-0210">Decarboxylase</keyword>
<name>A0ABN8FAP6_9BACT</name>
<organism evidence="12 13">
    <name type="scientific">Neolewinella maritima</name>
    <dbReference type="NCBI Taxonomy" id="1383882"/>
    <lineage>
        <taxon>Bacteria</taxon>
        <taxon>Pseudomonadati</taxon>
        <taxon>Bacteroidota</taxon>
        <taxon>Saprospiria</taxon>
        <taxon>Saprospirales</taxon>
        <taxon>Lewinellaceae</taxon>
        <taxon>Neolewinella</taxon>
    </lineage>
</organism>
<evidence type="ECO:0000256" key="3">
    <source>
        <dbReference type="ARBA" id="ARBA00013633"/>
    </source>
</evidence>
<keyword evidence="7 12" id="KW-0456">Lyase</keyword>
<keyword evidence="6" id="KW-0745">Spermidine biosynthesis</keyword>
<comment type="cofactor">
    <cofactor evidence="1">
        <name>pyridoxal 5'-phosphate</name>
        <dbReference type="ChEBI" id="CHEBI:597326"/>
    </cofactor>
</comment>
<dbReference type="SUPFAM" id="SSF50621">
    <property type="entry name" value="Alanine racemase C-terminal domain-like"/>
    <property type="match status" value="1"/>
</dbReference>
<dbReference type="GO" id="GO:0016829">
    <property type="term" value="F:lyase activity"/>
    <property type="evidence" value="ECO:0007669"/>
    <property type="project" value="UniProtKB-KW"/>
</dbReference>
<dbReference type="InterPro" id="IPR022643">
    <property type="entry name" value="De-COase2_C"/>
</dbReference>
<evidence type="ECO:0000256" key="10">
    <source>
        <dbReference type="ARBA" id="ARBA00047389"/>
    </source>
</evidence>
<dbReference type="SUPFAM" id="SSF51419">
    <property type="entry name" value="PLP-binding barrel"/>
    <property type="match status" value="1"/>
</dbReference>
<dbReference type="Gene3D" id="2.40.37.10">
    <property type="entry name" value="Lyase, Ornithine Decarboxylase, Chain A, domain 1"/>
    <property type="match status" value="1"/>
</dbReference>
<evidence type="ECO:0000256" key="4">
    <source>
        <dbReference type="ARBA" id="ARBA00022793"/>
    </source>
</evidence>
<protein>
    <recommendedName>
        <fullName evidence="3">Carboxynorspermidine/carboxyspermidine decarboxylase</fullName>
        <ecNumber evidence="2">4.1.1.96</ecNumber>
    </recommendedName>
</protein>
<comment type="caution">
    <text evidence="12">The sequence shown here is derived from an EMBL/GenBank/DDBJ whole genome shotgun (WGS) entry which is preliminary data.</text>
</comment>
<dbReference type="PANTHER" id="PTHR43727:SF1">
    <property type="entry name" value="CARBOXYNORSPERMIDINE_CARBOXYSPERMIDINE DECARBOXYLASE"/>
    <property type="match status" value="1"/>
</dbReference>
<evidence type="ECO:0000313" key="13">
    <source>
        <dbReference type="Proteomes" id="UP000837803"/>
    </source>
</evidence>
<evidence type="ECO:0000256" key="9">
    <source>
        <dbReference type="ARBA" id="ARBA00047351"/>
    </source>
</evidence>
<evidence type="ECO:0000256" key="1">
    <source>
        <dbReference type="ARBA" id="ARBA00001933"/>
    </source>
</evidence>
<accession>A0ABN8FAP6</accession>
<evidence type="ECO:0000313" key="12">
    <source>
        <dbReference type="EMBL" id="CAH1001694.1"/>
    </source>
</evidence>
<reference evidence="12" key="1">
    <citation type="submission" date="2021-12" db="EMBL/GenBank/DDBJ databases">
        <authorList>
            <person name="Rodrigo-Torres L."/>
            <person name="Arahal R. D."/>
            <person name="Lucena T."/>
        </authorList>
    </citation>
    <scope>NUCLEOTIDE SEQUENCE</scope>
    <source>
        <strain evidence="12">CECT 8419</strain>
    </source>
</reference>
<dbReference type="InterPro" id="IPR009006">
    <property type="entry name" value="Ala_racemase/Decarboxylase_C"/>
</dbReference>
<comment type="similarity">
    <text evidence="8">Belongs to the Orn/Lys/Arg decarboxylase class-II family. NspC subfamily.</text>
</comment>
<evidence type="ECO:0000256" key="8">
    <source>
        <dbReference type="ARBA" id="ARBA00025802"/>
    </source>
</evidence>